<comment type="cofactor">
    <cofactor evidence="1 9">
        <name>Mg(2+)</name>
        <dbReference type="ChEBI" id="CHEBI:18420"/>
    </cofactor>
</comment>
<keyword evidence="7 9" id="KW-0460">Magnesium</keyword>
<keyword evidence="4 9" id="KW-0479">Metal-binding</keyword>
<reference evidence="10 11" key="1">
    <citation type="submission" date="2023-12" db="EMBL/GenBank/DDBJ databases">
        <title>Whole-genome sequencing of halo(alkali)philic microorganisms from hypersaline lakes.</title>
        <authorList>
            <person name="Sorokin D.Y."/>
            <person name="Merkel A.Y."/>
            <person name="Messina E."/>
            <person name="Yakimov M."/>
        </authorList>
    </citation>
    <scope>NUCLEOTIDE SEQUENCE [LARGE SCALE GENOMIC DNA]</scope>
    <source>
        <strain evidence="10 11">AB-CW1</strain>
    </source>
</reference>
<evidence type="ECO:0000256" key="5">
    <source>
        <dbReference type="ARBA" id="ARBA00022759"/>
    </source>
</evidence>
<evidence type="ECO:0000256" key="7">
    <source>
        <dbReference type="ARBA" id="ARBA00022842"/>
    </source>
</evidence>
<dbReference type="Gene3D" id="3.30.70.240">
    <property type="match status" value="1"/>
</dbReference>
<protein>
    <recommendedName>
        <fullName evidence="9">CRISPR-associated endoribonuclease Cas2</fullName>
        <ecNumber evidence="9">3.1.-.-</ecNumber>
    </recommendedName>
</protein>
<dbReference type="SUPFAM" id="SSF143430">
    <property type="entry name" value="TTP0101/SSO1404-like"/>
    <property type="match status" value="1"/>
</dbReference>
<dbReference type="GO" id="GO:0051607">
    <property type="term" value="P:defense response to virus"/>
    <property type="evidence" value="ECO:0007669"/>
    <property type="project" value="UniProtKB-UniRule"/>
</dbReference>
<dbReference type="GO" id="GO:0016787">
    <property type="term" value="F:hydrolase activity"/>
    <property type="evidence" value="ECO:0007669"/>
    <property type="project" value="UniProtKB-KW"/>
</dbReference>
<dbReference type="EMBL" id="JAYGII010000056">
    <property type="protein sequence ID" value="MEA5446777.1"/>
    <property type="molecule type" value="Genomic_DNA"/>
</dbReference>
<evidence type="ECO:0000256" key="4">
    <source>
        <dbReference type="ARBA" id="ARBA00022723"/>
    </source>
</evidence>
<organism evidence="10 11">
    <name type="scientific">Natronospira elongata</name>
    <dbReference type="NCBI Taxonomy" id="3110268"/>
    <lineage>
        <taxon>Bacteria</taxon>
        <taxon>Pseudomonadati</taxon>
        <taxon>Pseudomonadota</taxon>
        <taxon>Gammaproteobacteria</taxon>
        <taxon>Natronospirales</taxon>
        <taxon>Natronospiraceae</taxon>
        <taxon>Natronospira</taxon>
    </lineage>
</organism>
<evidence type="ECO:0000256" key="3">
    <source>
        <dbReference type="ARBA" id="ARBA00022722"/>
    </source>
</evidence>
<evidence type="ECO:0000256" key="6">
    <source>
        <dbReference type="ARBA" id="ARBA00022801"/>
    </source>
</evidence>
<comment type="caution">
    <text evidence="10">The sequence shown here is derived from an EMBL/GenBank/DDBJ whole genome shotgun (WGS) entry which is preliminary data.</text>
</comment>
<dbReference type="RefSeq" id="WP_346053303.1">
    <property type="nucleotide sequence ID" value="NZ_JAYGII010000056.1"/>
</dbReference>
<keyword evidence="8 9" id="KW-0051">Antiviral defense</keyword>
<evidence type="ECO:0000313" key="10">
    <source>
        <dbReference type="EMBL" id="MEA5446777.1"/>
    </source>
</evidence>
<dbReference type="AlphaFoldDB" id="A0AAP6JHF7"/>
<dbReference type="HAMAP" id="MF_01471">
    <property type="entry name" value="Cas2"/>
    <property type="match status" value="1"/>
</dbReference>
<dbReference type="InterPro" id="IPR021127">
    <property type="entry name" value="CRISPR_associated_Cas2"/>
</dbReference>
<sequence>MSNRKRDWLIAYDITCARRRRRIAGCLEDHAFRVQYSVFATRLSQAGMAALARELETHCDPADGDDIQILELPAGEEPALVRNPLSLDGVSGRLAERFQQAPDTVAEEYSETSYWRAV</sequence>
<keyword evidence="5 9" id="KW-0255">Endonuclease</keyword>
<dbReference type="EC" id="3.1.-.-" evidence="9"/>
<dbReference type="Pfam" id="PF09827">
    <property type="entry name" value="CRISPR_Cas2"/>
    <property type="match status" value="1"/>
</dbReference>
<evidence type="ECO:0000256" key="8">
    <source>
        <dbReference type="ARBA" id="ARBA00023118"/>
    </source>
</evidence>
<gene>
    <name evidence="9 10" type="primary">cas2</name>
    <name evidence="10" type="ORF">VCB98_13200</name>
</gene>
<keyword evidence="6 9" id="KW-0378">Hydrolase</keyword>
<comment type="similarity">
    <text evidence="2 9">Belongs to the CRISPR-associated endoribonuclease Cas2 protein family.</text>
</comment>
<dbReference type="CDD" id="cd09725">
    <property type="entry name" value="Cas2_I_II_III"/>
    <property type="match status" value="1"/>
</dbReference>
<dbReference type="InterPro" id="IPR019199">
    <property type="entry name" value="Virulence_VapD/CRISPR_Cas2"/>
</dbReference>
<accession>A0AAP6JHF7</accession>
<proteinExistence type="inferred from homology"/>
<dbReference type="GO" id="GO:0043571">
    <property type="term" value="P:maintenance of CRISPR repeat elements"/>
    <property type="evidence" value="ECO:0007669"/>
    <property type="project" value="UniProtKB-UniRule"/>
</dbReference>
<keyword evidence="3 9" id="KW-0540">Nuclease</keyword>
<dbReference type="Proteomes" id="UP001302316">
    <property type="component" value="Unassembled WGS sequence"/>
</dbReference>
<comment type="subunit">
    <text evidence="9">Homodimer, forms a heterotetramer with a Cas1 homodimer.</text>
</comment>
<dbReference type="NCBIfam" id="TIGR01573">
    <property type="entry name" value="cas2"/>
    <property type="match status" value="1"/>
</dbReference>
<evidence type="ECO:0000256" key="9">
    <source>
        <dbReference type="HAMAP-Rule" id="MF_01471"/>
    </source>
</evidence>
<comment type="function">
    <text evidence="9">CRISPR (clustered regularly interspaced short palindromic repeat), is an adaptive immune system that provides protection against mobile genetic elements (viruses, transposable elements and conjugative plasmids). CRISPR clusters contain sequences complementary to antecedent mobile elements and target invading nucleic acids. CRISPR clusters are transcribed and processed into CRISPR RNA (crRNA). Functions as a ssRNA-specific endoribonuclease. Involved in the integration of spacer DNA into the CRISPR cassette.</text>
</comment>
<dbReference type="GO" id="GO:0004521">
    <property type="term" value="F:RNA endonuclease activity"/>
    <property type="evidence" value="ECO:0007669"/>
    <property type="project" value="InterPro"/>
</dbReference>
<evidence type="ECO:0000313" key="11">
    <source>
        <dbReference type="Proteomes" id="UP001302316"/>
    </source>
</evidence>
<evidence type="ECO:0000256" key="1">
    <source>
        <dbReference type="ARBA" id="ARBA00001946"/>
    </source>
</evidence>
<feature type="binding site" evidence="9">
    <location>
        <position position="13"/>
    </location>
    <ligand>
        <name>Mg(2+)</name>
        <dbReference type="ChEBI" id="CHEBI:18420"/>
        <note>catalytic</note>
    </ligand>
</feature>
<dbReference type="PANTHER" id="PTHR34405">
    <property type="entry name" value="CRISPR-ASSOCIATED ENDORIBONUCLEASE CAS2"/>
    <property type="match status" value="1"/>
</dbReference>
<name>A0AAP6JHF7_9GAMM</name>
<evidence type="ECO:0000256" key="2">
    <source>
        <dbReference type="ARBA" id="ARBA00009959"/>
    </source>
</evidence>
<dbReference type="PANTHER" id="PTHR34405:SF3">
    <property type="entry name" value="CRISPR-ASSOCIATED ENDORIBONUCLEASE CAS2 3"/>
    <property type="match status" value="1"/>
</dbReference>
<dbReference type="GO" id="GO:0046872">
    <property type="term" value="F:metal ion binding"/>
    <property type="evidence" value="ECO:0007669"/>
    <property type="project" value="UniProtKB-UniRule"/>
</dbReference>
<keyword evidence="11" id="KW-1185">Reference proteome</keyword>